<dbReference type="OrthoDB" id="4422408at2"/>
<keyword evidence="2" id="KW-1185">Reference proteome</keyword>
<accession>A0A7K1LMT8</accession>
<comment type="caution">
    <text evidence="1">The sequence shown here is derived from an EMBL/GenBank/DDBJ whole genome shotgun (WGS) entry which is preliminary data.</text>
</comment>
<gene>
    <name evidence="1" type="ORF">FLP08_05645</name>
</gene>
<organism evidence="1 2">
    <name type="scientific">Christiangramia aestuarii</name>
    <dbReference type="NCBI Taxonomy" id="1028746"/>
    <lineage>
        <taxon>Bacteria</taxon>
        <taxon>Pseudomonadati</taxon>
        <taxon>Bacteroidota</taxon>
        <taxon>Flavobacteriia</taxon>
        <taxon>Flavobacteriales</taxon>
        <taxon>Flavobacteriaceae</taxon>
        <taxon>Christiangramia</taxon>
    </lineage>
</organism>
<sequence>MPILKTKKLEITKDFDFMKVVNFVSPSFESVQKDVTELKKGKPNKTNKQLSRIYANRIRNKYTSVGVVSALPSTIPGVGTGVQIAIEAGTISGDLILMLRWMASTCYGIALINGKDISSDFNQEFVRILGLWCGAIEASKKATGKIATKVAVTTFNKKVSGKTLAKINQRVGTTIFTKYGTKRGGIALGKLIPMGVGVAVGGTFNYVTMTRFKNSAIKYFESDESVEYVIKN</sequence>
<evidence type="ECO:0000313" key="1">
    <source>
        <dbReference type="EMBL" id="MUP42048.1"/>
    </source>
</evidence>
<dbReference type="Proteomes" id="UP000460416">
    <property type="component" value="Unassembled WGS sequence"/>
</dbReference>
<evidence type="ECO:0008006" key="3">
    <source>
        <dbReference type="Google" id="ProtNLM"/>
    </source>
</evidence>
<dbReference type="RefSeq" id="WP_156274905.1">
    <property type="nucleotide sequence ID" value="NZ_BAABGI010000001.1"/>
</dbReference>
<evidence type="ECO:0000313" key="2">
    <source>
        <dbReference type="Proteomes" id="UP000460416"/>
    </source>
</evidence>
<dbReference type="AlphaFoldDB" id="A0A7K1LMT8"/>
<name>A0A7K1LMT8_9FLAO</name>
<proteinExistence type="predicted"/>
<protein>
    <recommendedName>
        <fullName evidence="3">EcsC family protein</fullName>
    </recommendedName>
</protein>
<dbReference type="EMBL" id="VJVW01000002">
    <property type="protein sequence ID" value="MUP42048.1"/>
    <property type="molecule type" value="Genomic_DNA"/>
</dbReference>
<reference evidence="1 2" key="1">
    <citation type="submission" date="2019-07" db="EMBL/GenBank/DDBJ databases">
        <title>Gramella aestuarii sp. nov., isolated from a tidal flat, and emended description of Gramella echinicola.</title>
        <authorList>
            <person name="Liu L."/>
        </authorList>
    </citation>
    <scope>NUCLEOTIDE SEQUENCE [LARGE SCALE GENOMIC DNA]</scope>
    <source>
        <strain evidence="1 2">BS12</strain>
    </source>
</reference>